<protein>
    <submittedName>
        <fullName evidence="2">Uncharacterized protein LOC111114525</fullName>
    </submittedName>
</protein>
<dbReference type="KEGG" id="cvn:111114525"/>
<dbReference type="AlphaFoldDB" id="A0A8B8BYU8"/>
<keyword evidence="1" id="KW-1185">Reference proteome</keyword>
<reference evidence="2" key="1">
    <citation type="submission" date="2025-08" db="UniProtKB">
        <authorList>
            <consortium name="RefSeq"/>
        </authorList>
    </citation>
    <scope>IDENTIFICATION</scope>
    <source>
        <tissue evidence="2">Whole sample</tissue>
    </source>
</reference>
<proteinExistence type="predicted"/>
<gene>
    <name evidence="2" type="primary">LOC111114525</name>
</gene>
<dbReference type="GeneID" id="111114525"/>
<dbReference type="RefSeq" id="XP_022308572.1">
    <property type="nucleotide sequence ID" value="XM_022452864.1"/>
</dbReference>
<sequence length="118" mass="13290">MQKDGYSTVMNSHTEDIKSFIQIDSDVERHKKKWDSNTQPSACETNALAHCATAAVKVELNGLVFSRRYKDYGVEGIKKKCTESQNGGSKIFSHHHQVCLCIKVIPTTKHLSYFLSTI</sequence>
<evidence type="ECO:0000313" key="2">
    <source>
        <dbReference type="RefSeq" id="XP_022308572.1"/>
    </source>
</evidence>
<evidence type="ECO:0000313" key="1">
    <source>
        <dbReference type="Proteomes" id="UP000694844"/>
    </source>
</evidence>
<name>A0A8B8BYU8_CRAVI</name>
<accession>A0A8B8BYU8</accession>
<dbReference type="Proteomes" id="UP000694844">
    <property type="component" value="Chromosome 9"/>
</dbReference>
<organism evidence="1 2">
    <name type="scientific">Crassostrea virginica</name>
    <name type="common">Eastern oyster</name>
    <dbReference type="NCBI Taxonomy" id="6565"/>
    <lineage>
        <taxon>Eukaryota</taxon>
        <taxon>Metazoa</taxon>
        <taxon>Spiralia</taxon>
        <taxon>Lophotrochozoa</taxon>
        <taxon>Mollusca</taxon>
        <taxon>Bivalvia</taxon>
        <taxon>Autobranchia</taxon>
        <taxon>Pteriomorphia</taxon>
        <taxon>Ostreida</taxon>
        <taxon>Ostreoidea</taxon>
        <taxon>Ostreidae</taxon>
        <taxon>Crassostrea</taxon>
    </lineage>
</organism>